<name>A0A4R5C975_9ACTN</name>
<dbReference type="AlphaFoldDB" id="A0A4R5C975"/>
<dbReference type="RefSeq" id="WP_131889284.1">
    <property type="nucleotide sequence ID" value="NZ_SMKU01000007.1"/>
</dbReference>
<evidence type="ECO:0000313" key="1">
    <source>
        <dbReference type="EMBL" id="TDD96358.1"/>
    </source>
</evidence>
<comment type="caution">
    <text evidence="1">The sequence shown here is derived from an EMBL/GenBank/DDBJ whole genome shotgun (WGS) entry which is preliminary data.</text>
</comment>
<gene>
    <name evidence="1" type="ORF">E1298_03575</name>
</gene>
<dbReference type="OrthoDB" id="4238587at2"/>
<dbReference type="Pfam" id="PF19741">
    <property type="entry name" value="DUF6230"/>
    <property type="match status" value="1"/>
</dbReference>
<organism evidence="1 2">
    <name type="scientific">Actinomadura rubrisoli</name>
    <dbReference type="NCBI Taxonomy" id="2530368"/>
    <lineage>
        <taxon>Bacteria</taxon>
        <taxon>Bacillati</taxon>
        <taxon>Actinomycetota</taxon>
        <taxon>Actinomycetes</taxon>
        <taxon>Streptosporangiales</taxon>
        <taxon>Thermomonosporaceae</taxon>
        <taxon>Actinomadura</taxon>
    </lineage>
</organism>
<dbReference type="InterPro" id="IPR046198">
    <property type="entry name" value="DUF6230"/>
</dbReference>
<accession>A0A4R5C975</accession>
<evidence type="ECO:0000313" key="2">
    <source>
        <dbReference type="Proteomes" id="UP000294513"/>
    </source>
</evidence>
<sequence length="204" mass="21604">MNDARNHGRCGKVRWKRAALLMVPSLTAAAALVTLTMRGSIAANFTIAGDEFKISADRLDGAGLVQFTGLDKDSKGRSEHVLITGIRSAEMRNMCASMLADTPAGPITLLLRSGRDTPVRATSLVIDLTRMETGATFEGLALGRDAASLSGGPNDVLGAPGQYGQQAKRLQLTGFRLQTQAVTAGNFMFAGLKIAVKPGRHECF</sequence>
<reference evidence="1 2" key="1">
    <citation type="submission" date="2019-03" db="EMBL/GenBank/DDBJ databases">
        <title>Draft genome sequences of novel Actinobacteria.</title>
        <authorList>
            <person name="Sahin N."/>
            <person name="Ay H."/>
            <person name="Saygin H."/>
        </authorList>
    </citation>
    <scope>NUCLEOTIDE SEQUENCE [LARGE SCALE GENOMIC DNA]</scope>
    <source>
        <strain evidence="1 2">H3C3</strain>
    </source>
</reference>
<keyword evidence="2" id="KW-1185">Reference proteome</keyword>
<protein>
    <submittedName>
        <fullName evidence="1">Cholesterol esterase</fullName>
    </submittedName>
</protein>
<dbReference type="Proteomes" id="UP000294513">
    <property type="component" value="Unassembled WGS sequence"/>
</dbReference>
<dbReference type="EMBL" id="SMKU01000007">
    <property type="protein sequence ID" value="TDD96358.1"/>
    <property type="molecule type" value="Genomic_DNA"/>
</dbReference>
<proteinExistence type="predicted"/>